<dbReference type="PANTHER" id="PTHR21599">
    <property type="entry name" value="GLYCERATE KINASE"/>
    <property type="match status" value="1"/>
</dbReference>
<dbReference type="SUPFAM" id="SSF110738">
    <property type="entry name" value="Glycerate kinase I"/>
    <property type="match status" value="1"/>
</dbReference>
<keyword evidence="2 4" id="KW-0808">Transferase</keyword>
<dbReference type="InterPro" id="IPR018197">
    <property type="entry name" value="Glycerate_kinase_RE-like"/>
</dbReference>
<dbReference type="GO" id="GO:0008887">
    <property type="term" value="F:glycerate kinase activity"/>
    <property type="evidence" value="ECO:0007669"/>
    <property type="project" value="UniProtKB-UniRule"/>
</dbReference>
<dbReference type="RefSeq" id="WP_024463510.1">
    <property type="nucleotide sequence ID" value="NZ_CP062939.1"/>
</dbReference>
<name>A0A087E0G9_9BIFI</name>
<evidence type="ECO:0000313" key="6">
    <source>
        <dbReference type="Proteomes" id="UP000029055"/>
    </source>
</evidence>
<evidence type="ECO:0000256" key="1">
    <source>
        <dbReference type="ARBA" id="ARBA00006284"/>
    </source>
</evidence>
<evidence type="ECO:0000313" key="5">
    <source>
        <dbReference type="EMBL" id="KFJ01270.1"/>
    </source>
</evidence>
<dbReference type="InterPro" id="IPR018193">
    <property type="entry name" value="Glyc_kinase_flavodox-like_fold"/>
</dbReference>
<proteinExistence type="inferred from homology"/>
<organism evidence="5 6">
    <name type="scientific">Bifidobacterium subtile</name>
    <dbReference type="NCBI Taxonomy" id="77635"/>
    <lineage>
        <taxon>Bacteria</taxon>
        <taxon>Bacillati</taxon>
        <taxon>Actinomycetota</taxon>
        <taxon>Actinomycetes</taxon>
        <taxon>Bifidobacteriales</taxon>
        <taxon>Bifidobacteriaceae</taxon>
        <taxon>Bifidobacterium</taxon>
    </lineage>
</organism>
<dbReference type="InterPro" id="IPR004381">
    <property type="entry name" value="Glycerate_kinase"/>
</dbReference>
<dbReference type="STRING" id="77635.BISU_1856"/>
<dbReference type="NCBIfam" id="TIGR00045">
    <property type="entry name" value="glycerate kinase"/>
    <property type="match status" value="1"/>
</dbReference>
<dbReference type="InterPro" id="IPR036129">
    <property type="entry name" value="Glycerate_kinase_sf"/>
</dbReference>
<sequence>MKIVIAPDSFKGSLTARQAAEAIRLGVLRAQPGAECVMIPMADGGEGTVQSLVDATGGRIVSARVTGPLGNPVDAAYGLLGDGHTGVIEMAAASGIQFVDAQTRNPLTATTYGSGELMLDAFDHGVDTLIIGLGGSATNDGGAGMAQALGVRLLDGEGNPLLYGGAALANLKTIDCSHIDPRLSEITIDLASDVTNPLTGERGASHVFGPQKGATPEMVERLDASLAHYARIIRERTGRDVEQLPGAGAAGGLGAGFLAFTNATMRSGVGLVVDATGLKSKAVGAQYCITGEGGIDFQTRYGKTPVGVAQAVKEVALDCTIVALAGNVGKGIEQLYDSGIDAIFGILPGACTLEEAITPEQAQANLSRTAENAARLFV</sequence>
<keyword evidence="6" id="KW-1185">Reference proteome</keyword>
<dbReference type="EC" id="2.7.1.31" evidence="5"/>
<gene>
    <name evidence="5" type="ORF">BISU_1856</name>
</gene>
<evidence type="ECO:0000256" key="4">
    <source>
        <dbReference type="PIRNR" id="PIRNR006078"/>
    </source>
</evidence>
<dbReference type="eggNOG" id="COG1929">
    <property type="taxonomic scope" value="Bacteria"/>
</dbReference>
<dbReference type="PANTHER" id="PTHR21599:SF0">
    <property type="entry name" value="GLYCERATE KINASE"/>
    <property type="match status" value="1"/>
</dbReference>
<dbReference type="EMBL" id="JGZR01000011">
    <property type="protein sequence ID" value="KFJ01270.1"/>
    <property type="molecule type" value="Genomic_DNA"/>
</dbReference>
<reference evidence="5 6" key="1">
    <citation type="submission" date="2014-03" db="EMBL/GenBank/DDBJ databases">
        <title>Genomics of Bifidobacteria.</title>
        <authorList>
            <person name="Ventura M."/>
            <person name="Milani C."/>
            <person name="Lugli G.A."/>
        </authorList>
    </citation>
    <scope>NUCLEOTIDE SEQUENCE [LARGE SCALE GENOMIC DNA]</scope>
    <source>
        <strain evidence="5 6">LMG 11597</strain>
    </source>
</reference>
<comment type="similarity">
    <text evidence="1 4">Belongs to the glycerate kinase type-1 family.</text>
</comment>
<dbReference type="PIRSF" id="PIRSF006078">
    <property type="entry name" value="GlxK"/>
    <property type="match status" value="1"/>
</dbReference>
<comment type="caution">
    <text evidence="5">The sequence shown here is derived from an EMBL/GenBank/DDBJ whole genome shotgun (WGS) entry which is preliminary data.</text>
</comment>
<accession>A0A087E0G9</accession>
<dbReference type="Gene3D" id="3.40.50.10350">
    <property type="entry name" value="Glycerate kinase, domain 1"/>
    <property type="match status" value="1"/>
</dbReference>
<dbReference type="AlphaFoldDB" id="A0A087E0G9"/>
<dbReference type="Gene3D" id="3.90.1510.10">
    <property type="entry name" value="Glycerate kinase, domain 2"/>
    <property type="match status" value="1"/>
</dbReference>
<dbReference type="Proteomes" id="UP000029055">
    <property type="component" value="Unassembled WGS sequence"/>
</dbReference>
<dbReference type="OrthoDB" id="9774290at2"/>
<protein>
    <submittedName>
        <fullName evidence="5">Glycerate kinase</fullName>
        <ecNumber evidence="5">2.7.1.31</ecNumber>
    </submittedName>
</protein>
<keyword evidence="3 4" id="KW-0418">Kinase</keyword>
<dbReference type="GO" id="GO:0031388">
    <property type="term" value="P:organic acid phosphorylation"/>
    <property type="evidence" value="ECO:0007669"/>
    <property type="project" value="UniProtKB-UniRule"/>
</dbReference>
<evidence type="ECO:0000256" key="2">
    <source>
        <dbReference type="ARBA" id="ARBA00022679"/>
    </source>
</evidence>
<dbReference type="Pfam" id="PF02595">
    <property type="entry name" value="Gly_kinase"/>
    <property type="match status" value="1"/>
</dbReference>
<evidence type="ECO:0000256" key="3">
    <source>
        <dbReference type="ARBA" id="ARBA00022777"/>
    </source>
</evidence>